<dbReference type="InterPro" id="IPR036412">
    <property type="entry name" value="HAD-like_sf"/>
</dbReference>
<name>A0A8H7NWU0_9APHY</name>
<reference evidence="3" key="1">
    <citation type="submission" date="2020-11" db="EMBL/GenBank/DDBJ databases">
        <authorList>
            <person name="Koelle M."/>
            <person name="Horta M.A.C."/>
            <person name="Nowrousian M."/>
            <person name="Ohm R.A."/>
            <person name="Benz P."/>
            <person name="Pilgard A."/>
        </authorList>
    </citation>
    <scope>NUCLEOTIDE SEQUENCE</scope>
    <source>
        <strain evidence="3">FPRL280</strain>
    </source>
</reference>
<dbReference type="SFLD" id="SFLDG01129">
    <property type="entry name" value="C1.5:_HAD__Beta-PGM__Phosphata"/>
    <property type="match status" value="1"/>
</dbReference>
<evidence type="ECO:0000256" key="1">
    <source>
        <dbReference type="ARBA" id="ARBA00022801"/>
    </source>
</evidence>
<dbReference type="EMBL" id="JADOXO010000276">
    <property type="protein sequence ID" value="KAF9807421.1"/>
    <property type="molecule type" value="Genomic_DNA"/>
</dbReference>
<accession>A0A8H7NWU0</accession>
<dbReference type="Gene3D" id="3.40.50.1000">
    <property type="entry name" value="HAD superfamily/HAD-like"/>
    <property type="match status" value="1"/>
</dbReference>
<dbReference type="GO" id="GO:0016787">
    <property type="term" value="F:hydrolase activity"/>
    <property type="evidence" value="ECO:0007669"/>
    <property type="project" value="UniProtKB-KW"/>
</dbReference>
<sequence>MSGGNDAGQNAKLLQYKVLTFDVYGTLMDWETGILKALEPIVAGTSLKSKAEILDAFESVETELQARYPEMRYSELLARTHAELDARLHGKSRPPEPTAGGTEATVETDLREAGSTSVGSSASAEGAGEVDPHTAFGQSIAQWPVFPDTIPALAYLSQHFKLTVLSNVDRASFSATQRVLEGPPEARNFAFTAVYTAEDAGAYKPDPKARAYALRRIEEDLGFKSHEVIVVANSVEADIAPSHKIGLATAWVNREGSVIGKNEAEGSRATFKFRSLGEMAEALRREVEGA</sequence>
<protein>
    <recommendedName>
        <fullName evidence="5">HAD-like protein</fullName>
    </recommendedName>
</protein>
<dbReference type="AlphaFoldDB" id="A0A8H7NWU0"/>
<evidence type="ECO:0000313" key="3">
    <source>
        <dbReference type="EMBL" id="KAF9807421.1"/>
    </source>
</evidence>
<gene>
    <name evidence="3" type="ORF">IEO21_08228</name>
</gene>
<dbReference type="Proteomes" id="UP000639403">
    <property type="component" value="Unassembled WGS sequence"/>
</dbReference>
<organism evidence="3 4">
    <name type="scientific">Rhodonia placenta</name>
    <dbReference type="NCBI Taxonomy" id="104341"/>
    <lineage>
        <taxon>Eukaryota</taxon>
        <taxon>Fungi</taxon>
        <taxon>Dikarya</taxon>
        <taxon>Basidiomycota</taxon>
        <taxon>Agaricomycotina</taxon>
        <taxon>Agaricomycetes</taxon>
        <taxon>Polyporales</taxon>
        <taxon>Adustoporiaceae</taxon>
        <taxon>Rhodonia</taxon>
    </lineage>
</organism>
<feature type="region of interest" description="Disordered" evidence="2">
    <location>
        <begin position="88"/>
        <end position="131"/>
    </location>
</feature>
<dbReference type="SUPFAM" id="SSF56784">
    <property type="entry name" value="HAD-like"/>
    <property type="match status" value="1"/>
</dbReference>
<dbReference type="PANTHER" id="PTHR43316">
    <property type="entry name" value="HYDROLASE, HALOACID DELAHOGENASE-RELATED"/>
    <property type="match status" value="1"/>
</dbReference>
<evidence type="ECO:0000256" key="2">
    <source>
        <dbReference type="SAM" id="MobiDB-lite"/>
    </source>
</evidence>
<reference evidence="3" key="2">
    <citation type="journal article" name="Front. Microbiol.">
        <title>Degradative Capacity of Two Strains of Rhodonia placenta: From Phenotype to Genotype.</title>
        <authorList>
            <person name="Kolle M."/>
            <person name="Horta M.A.C."/>
            <person name="Nowrousian M."/>
            <person name="Ohm R.A."/>
            <person name="Benz J.P."/>
            <person name="Pilgard A."/>
        </authorList>
    </citation>
    <scope>NUCLEOTIDE SEQUENCE</scope>
    <source>
        <strain evidence="3">FPRL280</strain>
    </source>
</reference>
<evidence type="ECO:0000313" key="4">
    <source>
        <dbReference type="Proteomes" id="UP000639403"/>
    </source>
</evidence>
<evidence type="ECO:0008006" key="5">
    <source>
        <dbReference type="Google" id="ProtNLM"/>
    </source>
</evidence>
<dbReference type="PANTHER" id="PTHR43316:SF9">
    <property type="entry name" value="ACID DEHALOGENASE, PUTATIVE (AFU_ORTHOLOGUE AFUA_6G14460)-RELATED"/>
    <property type="match status" value="1"/>
</dbReference>
<keyword evidence="1" id="KW-0378">Hydrolase</keyword>
<dbReference type="InterPro" id="IPR051540">
    <property type="entry name" value="S-2-haloacid_dehalogenase"/>
</dbReference>
<proteinExistence type="predicted"/>
<comment type="caution">
    <text evidence="3">The sequence shown here is derived from an EMBL/GenBank/DDBJ whole genome shotgun (WGS) entry which is preliminary data.</text>
</comment>
<feature type="compositionally biased region" description="Low complexity" evidence="2">
    <location>
        <begin position="113"/>
        <end position="129"/>
    </location>
</feature>
<dbReference type="Gene3D" id="1.10.150.750">
    <property type="match status" value="1"/>
</dbReference>
<dbReference type="SFLD" id="SFLDS00003">
    <property type="entry name" value="Haloacid_Dehalogenase"/>
    <property type="match status" value="1"/>
</dbReference>
<dbReference type="InterPro" id="IPR023214">
    <property type="entry name" value="HAD_sf"/>
</dbReference>
<dbReference type="Pfam" id="PF00702">
    <property type="entry name" value="Hydrolase"/>
    <property type="match status" value="1"/>
</dbReference>